<gene>
    <name evidence="1" type="ORF">SDC9_72410</name>
</gene>
<name>A0A644YC84_9ZZZZ</name>
<protein>
    <submittedName>
        <fullName evidence="1">Uncharacterized protein</fullName>
    </submittedName>
</protein>
<evidence type="ECO:0000313" key="1">
    <source>
        <dbReference type="EMBL" id="MPM25909.1"/>
    </source>
</evidence>
<accession>A0A644YC84</accession>
<dbReference type="AlphaFoldDB" id="A0A644YC84"/>
<proteinExistence type="predicted"/>
<dbReference type="EMBL" id="VSSQ01004606">
    <property type="protein sequence ID" value="MPM25909.1"/>
    <property type="molecule type" value="Genomic_DNA"/>
</dbReference>
<organism evidence="1">
    <name type="scientific">bioreactor metagenome</name>
    <dbReference type="NCBI Taxonomy" id="1076179"/>
    <lineage>
        <taxon>unclassified sequences</taxon>
        <taxon>metagenomes</taxon>
        <taxon>ecological metagenomes</taxon>
    </lineage>
</organism>
<comment type="caution">
    <text evidence="1">The sequence shown here is derived from an EMBL/GenBank/DDBJ whole genome shotgun (WGS) entry which is preliminary data.</text>
</comment>
<sequence>MAALKSCAFEIALCRIHPTLKHQDAFPPSQNRRRRVSLGVARGRKIILRAVDCLDSVRFQQQGDKLPACQHRAGGG</sequence>
<reference evidence="1" key="1">
    <citation type="submission" date="2019-08" db="EMBL/GenBank/DDBJ databases">
        <authorList>
            <person name="Kucharzyk K."/>
            <person name="Murdoch R.W."/>
            <person name="Higgins S."/>
            <person name="Loffler F."/>
        </authorList>
    </citation>
    <scope>NUCLEOTIDE SEQUENCE</scope>
</reference>